<comment type="caution">
    <text evidence="6">The sequence shown here is derived from an EMBL/GenBank/DDBJ whole genome shotgun (WGS) entry which is preliminary data.</text>
</comment>
<organism evidence="6">
    <name type="scientific">Fervidicoccus fontis</name>
    <dbReference type="NCBI Taxonomy" id="683846"/>
    <lineage>
        <taxon>Archaea</taxon>
        <taxon>Thermoproteota</taxon>
        <taxon>Thermoprotei</taxon>
        <taxon>Fervidicoccales</taxon>
        <taxon>Fervidicoccaceae</taxon>
        <taxon>Fervidicoccus</taxon>
    </lineage>
</organism>
<name>A0A7J3SL84_9CREN</name>
<evidence type="ECO:0000256" key="2">
    <source>
        <dbReference type="ARBA" id="ARBA00023274"/>
    </source>
</evidence>
<dbReference type="GO" id="GO:0003723">
    <property type="term" value="F:RNA binding"/>
    <property type="evidence" value="ECO:0007669"/>
    <property type="project" value="InterPro"/>
</dbReference>
<keyword evidence="2 4" id="KW-0687">Ribonucleoprotein</keyword>
<dbReference type="GO" id="GO:0022625">
    <property type="term" value="C:cytosolic large ribosomal subunit"/>
    <property type="evidence" value="ECO:0007669"/>
    <property type="project" value="InterPro"/>
</dbReference>
<dbReference type="GO" id="GO:0006412">
    <property type="term" value="P:translation"/>
    <property type="evidence" value="ECO:0007669"/>
    <property type="project" value="UniProtKB-UniRule"/>
</dbReference>
<dbReference type="InterPro" id="IPR000231">
    <property type="entry name" value="Ribosomal_eL30"/>
</dbReference>
<dbReference type="Gene3D" id="3.30.1330.30">
    <property type="match status" value="1"/>
</dbReference>
<dbReference type="HAMAP" id="MF_00481">
    <property type="entry name" value="Ribosomal_eL30"/>
    <property type="match status" value="1"/>
</dbReference>
<gene>
    <name evidence="4" type="primary">rpl30e</name>
    <name evidence="6" type="ORF">ENW83_04200</name>
</gene>
<dbReference type="EMBL" id="DTLS01000121">
    <property type="protein sequence ID" value="HGZ60390.1"/>
    <property type="molecule type" value="Genomic_DNA"/>
</dbReference>
<evidence type="ECO:0000313" key="6">
    <source>
        <dbReference type="EMBL" id="HGZ60390.1"/>
    </source>
</evidence>
<dbReference type="PANTHER" id="PTHR11449">
    <property type="entry name" value="RIBOSOMAL PROTEIN L30"/>
    <property type="match status" value="1"/>
</dbReference>
<dbReference type="InterPro" id="IPR029064">
    <property type="entry name" value="Ribosomal_eL30-like_sf"/>
</dbReference>
<evidence type="ECO:0000256" key="4">
    <source>
        <dbReference type="HAMAP-Rule" id="MF_00481"/>
    </source>
</evidence>
<dbReference type="SUPFAM" id="SSF55315">
    <property type="entry name" value="L30e-like"/>
    <property type="match status" value="1"/>
</dbReference>
<dbReference type="PRINTS" id="PR00884">
    <property type="entry name" value="RIBOSOMALHS6"/>
</dbReference>
<evidence type="ECO:0000256" key="3">
    <source>
        <dbReference type="ARBA" id="ARBA00035231"/>
    </source>
</evidence>
<evidence type="ECO:0000256" key="1">
    <source>
        <dbReference type="ARBA" id="ARBA00022980"/>
    </source>
</evidence>
<dbReference type="NCBIfam" id="NF002172">
    <property type="entry name" value="PRK01018.1"/>
    <property type="match status" value="1"/>
</dbReference>
<protein>
    <recommendedName>
        <fullName evidence="3 4">Large ribosomal subunit protein eL30</fullName>
    </recommendedName>
</protein>
<comment type="similarity">
    <text evidence="4">Belongs to the eukaryotic ribosomal protein eL30 family.</text>
</comment>
<dbReference type="AlphaFoldDB" id="A0A7J3SL84"/>
<sequence length="100" mass="10712">MTSFENELKNAYRSGKLLLGSKESISALKHGKAKLVIIAINAEPSVKKDVEYYAKLAAIPIYTYGGTSLELGGTLGKPFPIQAIAVVDPGDSKIMELIES</sequence>
<proteinExistence type="inferred from homology"/>
<keyword evidence="1 4" id="KW-0689">Ribosomal protein</keyword>
<reference evidence="6" key="1">
    <citation type="journal article" date="2020" name="mSystems">
        <title>Genome- and Community-Level Interaction Insights into Carbon Utilization and Element Cycling Functions of Hydrothermarchaeota in Hydrothermal Sediment.</title>
        <authorList>
            <person name="Zhou Z."/>
            <person name="Liu Y."/>
            <person name="Xu W."/>
            <person name="Pan J."/>
            <person name="Luo Z.H."/>
            <person name="Li M."/>
        </authorList>
    </citation>
    <scope>NUCLEOTIDE SEQUENCE [LARGE SCALE GENOMIC DNA]</scope>
    <source>
        <strain evidence="6">SpSt-885</strain>
    </source>
</reference>
<dbReference type="InterPro" id="IPR039109">
    <property type="entry name" value="Ribosomal_eL30-like"/>
</dbReference>
<feature type="domain" description="Ribosomal protein eL8/eL30/eS12/Gadd45" evidence="5">
    <location>
        <begin position="4"/>
        <end position="95"/>
    </location>
</feature>
<evidence type="ECO:0000259" key="5">
    <source>
        <dbReference type="Pfam" id="PF01248"/>
    </source>
</evidence>
<dbReference type="GO" id="GO:0003735">
    <property type="term" value="F:structural constituent of ribosome"/>
    <property type="evidence" value="ECO:0007669"/>
    <property type="project" value="InterPro"/>
</dbReference>
<dbReference type="InterPro" id="IPR004038">
    <property type="entry name" value="Ribosomal_eL8/eL30/eS12/Gad45"/>
</dbReference>
<dbReference type="Pfam" id="PF01248">
    <property type="entry name" value="Ribosomal_L7Ae"/>
    <property type="match status" value="1"/>
</dbReference>
<accession>A0A7J3SL84</accession>